<proteinExistence type="predicted"/>
<feature type="signal peptide" evidence="1">
    <location>
        <begin position="1"/>
        <end position="19"/>
    </location>
</feature>
<keyword evidence="5" id="KW-1185">Reference proteome</keyword>
<reference evidence="2 5" key="2">
    <citation type="submission" date="2020-07" db="EMBL/GenBank/DDBJ databases">
        <title>The draft genome sequence of Maribacter polysiphoniae KCTC 22021.</title>
        <authorList>
            <person name="Mu L."/>
        </authorList>
    </citation>
    <scope>NUCLEOTIDE SEQUENCE [LARGE SCALE GENOMIC DNA]</scope>
    <source>
        <strain evidence="2 5">KCTC 22021</strain>
    </source>
</reference>
<dbReference type="RefSeq" id="WP_109649233.1">
    <property type="nucleotide sequence ID" value="NZ_JACWLN010000001.1"/>
</dbReference>
<dbReference type="Proteomes" id="UP000651837">
    <property type="component" value="Unassembled WGS sequence"/>
</dbReference>
<evidence type="ECO:0000313" key="4">
    <source>
        <dbReference type="Proteomes" id="UP000245667"/>
    </source>
</evidence>
<keyword evidence="1" id="KW-0732">Signal</keyword>
<evidence type="ECO:0000313" key="5">
    <source>
        <dbReference type="Proteomes" id="UP000651837"/>
    </source>
</evidence>
<accession>A0A316E3R0</accession>
<dbReference type="EMBL" id="QGGQ01000002">
    <property type="protein sequence ID" value="PWK24685.1"/>
    <property type="molecule type" value="Genomic_DNA"/>
</dbReference>
<reference evidence="3 4" key="1">
    <citation type="submission" date="2018-05" db="EMBL/GenBank/DDBJ databases">
        <title>Genomic Encyclopedia of Archaeal and Bacterial Type Strains, Phase II (KMG-II): from individual species to whole genera.</title>
        <authorList>
            <person name="Goeker M."/>
        </authorList>
    </citation>
    <scope>NUCLEOTIDE SEQUENCE [LARGE SCALE GENOMIC DNA]</scope>
    <source>
        <strain evidence="3 4">DSM 23514</strain>
    </source>
</reference>
<dbReference type="OrthoDB" id="1179532at2"/>
<gene>
    <name evidence="2" type="ORF">HZY62_00895</name>
    <name evidence="3" type="ORF">LX92_01050</name>
</gene>
<name>A0A316E3R0_9FLAO</name>
<organism evidence="3 4">
    <name type="scientific">Maribacter polysiphoniae</name>
    <dbReference type="NCBI Taxonomy" id="429344"/>
    <lineage>
        <taxon>Bacteria</taxon>
        <taxon>Pseudomonadati</taxon>
        <taxon>Bacteroidota</taxon>
        <taxon>Flavobacteriia</taxon>
        <taxon>Flavobacteriales</taxon>
        <taxon>Flavobacteriaceae</taxon>
        <taxon>Maribacter</taxon>
    </lineage>
</organism>
<dbReference type="EMBL" id="JACWLN010000001">
    <property type="protein sequence ID" value="MBD1259129.1"/>
    <property type="molecule type" value="Genomic_DNA"/>
</dbReference>
<evidence type="ECO:0000313" key="2">
    <source>
        <dbReference type="EMBL" id="MBD1259129.1"/>
    </source>
</evidence>
<evidence type="ECO:0000256" key="1">
    <source>
        <dbReference type="SAM" id="SignalP"/>
    </source>
</evidence>
<feature type="chain" id="PRO_5016275257" evidence="1">
    <location>
        <begin position="20"/>
        <end position="85"/>
    </location>
</feature>
<sequence>MKAFLTLTFVLFITLTAQAQNSNTNDTVEPIQMDIVLDSGVDDSASVKEIKITTEKSVARLYKFKNSRVKKALTFTTKKDKPKLS</sequence>
<dbReference type="Proteomes" id="UP000245667">
    <property type="component" value="Unassembled WGS sequence"/>
</dbReference>
<evidence type="ECO:0000313" key="3">
    <source>
        <dbReference type="EMBL" id="PWK24685.1"/>
    </source>
</evidence>
<comment type="caution">
    <text evidence="3">The sequence shown here is derived from an EMBL/GenBank/DDBJ whole genome shotgun (WGS) entry which is preliminary data.</text>
</comment>
<protein>
    <submittedName>
        <fullName evidence="3">Uncharacterized protein</fullName>
    </submittedName>
</protein>
<dbReference type="AlphaFoldDB" id="A0A316E3R0"/>